<gene>
    <name evidence="1" type="ORF">ASZ90_000602</name>
</gene>
<dbReference type="SUPFAM" id="SSF53187">
    <property type="entry name" value="Zn-dependent exopeptidases"/>
    <property type="match status" value="1"/>
</dbReference>
<protein>
    <recommendedName>
        <fullName evidence="2">N-formylglutamate deformylase</fullName>
    </recommendedName>
</protein>
<dbReference type="EMBL" id="LNQE01000074">
    <property type="protein sequence ID" value="KUG29508.1"/>
    <property type="molecule type" value="Genomic_DNA"/>
</dbReference>
<comment type="caution">
    <text evidence="1">The sequence shown here is derived from an EMBL/GenBank/DDBJ whole genome shotgun (WGS) entry which is preliminary data.</text>
</comment>
<accession>A0A0W8G8M7</accession>
<dbReference type="Pfam" id="PF05013">
    <property type="entry name" value="FGase"/>
    <property type="match status" value="1"/>
</dbReference>
<name>A0A0W8G8M7_9ZZZZ</name>
<evidence type="ECO:0000313" key="1">
    <source>
        <dbReference type="EMBL" id="KUG29508.1"/>
    </source>
</evidence>
<dbReference type="Gene3D" id="3.40.630.40">
    <property type="entry name" value="Zn-dependent exopeptidases"/>
    <property type="match status" value="1"/>
</dbReference>
<sequence>MVVTCEHGGNRVPPEVAHLFTTRGDHLAGHGGFDAGALEMARAVAAAFDAPLFYTTVTRLVVDQNRSIGHPKHFSKYTKGLPRSVRQGLVDAHYRPMRREALAAVSDYQEAGKTVVHLASHSFVPIWRGVARTMDVGLLYDPRREGEWALCAAWKARLAAARPELRVRRNAPYKGVSDGHVTALRKRFPAGYLGIELEVNQRFVTGDRPVFETLMRLVPATLAAALADTGLDWGGMRPPPS</sequence>
<proteinExistence type="predicted"/>
<dbReference type="InterPro" id="IPR007709">
    <property type="entry name" value="N-FG_amidohydro"/>
</dbReference>
<dbReference type="AlphaFoldDB" id="A0A0W8G8M7"/>
<organism evidence="1">
    <name type="scientific">hydrocarbon metagenome</name>
    <dbReference type="NCBI Taxonomy" id="938273"/>
    <lineage>
        <taxon>unclassified sequences</taxon>
        <taxon>metagenomes</taxon>
        <taxon>ecological metagenomes</taxon>
    </lineage>
</organism>
<reference evidence="1" key="1">
    <citation type="journal article" date="2015" name="Proc. Natl. Acad. Sci. U.S.A.">
        <title>Networks of energetic and metabolic interactions define dynamics in microbial communities.</title>
        <authorList>
            <person name="Embree M."/>
            <person name="Liu J.K."/>
            <person name="Al-Bassam M.M."/>
            <person name="Zengler K."/>
        </authorList>
    </citation>
    <scope>NUCLEOTIDE SEQUENCE</scope>
</reference>
<evidence type="ECO:0008006" key="2">
    <source>
        <dbReference type="Google" id="ProtNLM"/>
    </source>
</evidence>